<evidence type="ECO:0000313" key="2">
    <source>
        <dbReference type="Proteomes" id="UP000199501"/>
    </source>
</evidence>
<dbReference type="SUPFAM" id="SSF56112">
    <property type="entry name" value="Protein kinase-like (PK-like)"/>
    <property type="match status" value="1"/>
</dbReference>
<evidence type="ECO:0000313" key="1">
    <source>
        <dbReference type="EMBL" id="SDD24882.1"/>
    </source>
</evidence>
<accession>A0A1G6T6Y0</accession>
<sequence>MRQRITWPNLPEALREDITARTGEILDARTVAKGMNSPLAMVLRTAAGTVFVKGIRNDHPGVISQEREALINPYVRAVSPALLWHIENTAGWNVLGFEHVEGRHPDYAPGSPDLPAVLAAVDAVGALPCPDLPIKNENRWRPYLDGDDPAPLTGSALLHTEYNPLNLLVTDGGAARIVDWAWPTRGASWIDPACLLIWFIVSGHCPDEAEAHVARTRAWATATPEALDLFALINLRLWGEIAHYSSQDWARRMSSAARRWAHARRVSAPR</sequence>
<evidence type="ECO:0008006" key="3">
    <source>
        <dbReference type="Google" id="ProtNLM"/>
    </source>
</evidence>
<organism evidence="1 2">
    <name type="scientific">Actinokineospora iranica</name>
    <dbReference type="NCBI Taxonomy" id="1271860"/>
    <lineage>
        <taxon>Bacteria</taxon>
        <taxon>Bacillati</taxon>
        <taxon>Actinomycetota</taxon>
        <taxon>Actinomycetes</taxon>
        <taxon>Pseudonocardiales</taxon>
        <taxon>Pseudonocardiaceae</taxon>
        <taxon>Actinokineospora</taxon>
    </lineage>
</organism>
<dbReference type="InterPro" id="IPR011009">
    <property type="entry name" value="Kinase-like_dom_sf"/>
</dbReference>
<dbReference type="Proteomes" id="UP000199501">
    <property type="component" value="Unassembled WGS sequence"/>
</dbReference>
<dbReference type="AlphaFoldDB" id="A0A1G6T6Y0"/>
<protein>
    <recommendedName>
        <fullName evidence="3">Phosphotransferase enzyme family protein</fullName>
    </recommendedName>
</protein>
<proteinExistence type="predicted"/>
<dbReference type="EMBL" id="FMZZ01000009">
    <property type="protein sequence ID" value="SDD24882.1"/>
    <property type="molecule type" value="Genomic_DNA"/>
</dbReference>
<reference evidence="2" key="1">
    <citation type="submission" date="2016-10" db="EMBL/GenBank/DDBJ databases">
        <authorList>
            <person name="Varghese N."/>
            <person name="Submissions S."/>
        </authorList>
    </citation>
    <scope>NUCLEOTIDE SEQUENCE [LARGE SCALE GENOMIC DNA]</scope>
    <source>
        <strain evidence="2">IBRC-M 10403</strain>
    </source>
</reference>
<dbReference type="STRING" id="1271860.SAMN05216174_1093"/>
<name>A0A1G6T6Y0_9PSEU</name>
<dbReference type="RefSeq" id="WP_228771748.1">
    <property type="nucleotide sequence ID" value="NZ_FMZZ01000009.1"/>
</dbReference>
<gene>
    <name evidence="1" type="ORF">SAMN05216174_1093</name>
</gene>
<keyword evidence="2" id="KW-1185">Reference proteome</keyword>